<dbReference type="Pfam" id="PF02684">
    <property type="entry name" value="LpxB"/>
    <property type="match status" value="1"/>
</dbReference>
<dbReference type="PANTHER" id="PTHR30372">
    <property type="entry name" value="LIPID-A-DISACCHARIDE SYNTHASE"/>
    <property type="match status" value="1"/>
</dbReference>
<evidence type="ECO:0000256" key="1">
    <source>
        <dbReference type="ARBA" id="ARBA00002056"/>
    </source>
</evidence>
<evidence type="ECO:0000256" key="10">
    <source>
        <dbReference type="ARBA" id="ARBA00048975"/>
    </source>
</evidence>
<dbReference type="GO" id="GO:0016020">
    <property type="term" value="C:membrane"/>
    <property type="evidence" value="ECO:0007669"/>
    <property type="project" value="GOC"/>
</dbReference>
<dbReference type="InterPro" id="IPR003835">
    <property type="entry name" value="Glyco_trans_19"/>
</dbReference>
<keyword evidence="7" id="KW-0328">Glycosyltransferase</keyword>
<evidence type="ECO:0000256" key="4">
    <source>
        <dbReference type="ARBA" id="ARBA00020902"/>
    </source>
</evidence>
<dbReference type="GO" id="GO:0008915">
    <property type="term" value="F:lipid-A-disaccharide synthase activity"/>
    <property type="evidence" value="ECO:0007669"/>
    <property type="project" value="UniProtKB-EC"/>
</dbReference>
<evidence type="ECO:0000256" key="8">
    <source>
        <dbReference type="ARBA" id="ARBA00022679"/>
    </source>
</evidence>
<evidence type="ECO:0000313" key="12">
    <source>
        <dbReference type="Proteomes" id="UP000258927"/>
    </source>
</evidence>
<reference evidence="11 12" key="1">
    <citation type="submission" date="2017-05" db="EMBL/GenBank/DDBJ databases">
        <title>Genome Analysis of Maritalea myrionectae HL2708#5.</title>
        <authorList>
            <consortium name="Cotde Inc.-PKNU"/>
            <person name="Jang D."/>
            <person name="Oh H.-M."/>
        </authorList>
    </citation>
    <scope>NUCLEOTIDE SEQUENCE [LARGE SCALE GENOMIC DNA]</scope>
    <source>
        <strain evidence="11 12">HL2708#5</strain>
    </source>
</reference>
<evidence type="ECO:0000256" key="6">
    <source>
        <dbReference type="ARBA" id="ARBA00022556"/>
    </source>
</evidence>
<gene>
    <name evidence="11" type="ORF">MXMO3_02070</name>
</gene>
<comment type="function">
    <text evidence="1">Condensation of UDP-2,3-diacylglucosamine and 2,3-diacylglucosamine-1-phosphate to form lipid A disaccharide, a precursor of lipid A, a phosphorylated glycolipid that anchors the lipopolysaccharide to the outer membrane of the cell.</text>
</comment>
<dbReference type="KEGG" id="mmyr:MXMO3_02070"/>
<dbReference type="PANTHER" id="PTHR30372:SF4">
    <property type="entry name" value="LIPID-A-DISACCHARIDE SYNTHASE, MITOCHONDRIAL-RELATED"/>
    <property type="match status" value="1"/>
</dbReference>
<evidence type="ECO:0000256" key="5">
    <source>
        <dbReference type="ARBA" id="ARBA00022516"/>
    </source>
</evidence>
<dbReference type="AlphaFoldDB" id="A0A2R4MEX2"/>
<accession>A0A2R4MEX2</accession>
<dbReference type="EMBL" id="CP021330">
    <property type="protein sequence ID" value="AVX04591.1"/>
    <property type="molecule type" value="Genomic_DNA"/>
</dbReference>
<evidence type="ECO:0000256" key="2">
    <source>
        <dbReference type="ARBA" id="ARBA00007868"/>
    </source>
</evidence>
<proteinExistence type="inferred from homology"/>
<comment type="catalytic activity">
    <reaction evidence="10">
        <text>a lipid X + a UDP-2-N,3-O-bis[(3R)-3-hydroxyacyl]-alpha-D-glucosamine = a lipid A disaccharide + UDP + H(+)</text>
        <dbReference type="Rhea" id="RHEA:67828"/>
        <dbReference type="ChEBI" id="CHEBI:15378"/>
        <dbReference type="ChEBI" id="CHEBI:58223"/>
        <dbReference type="ChEBI" id="CHEBI:137748"/>
        <dbReference type="ChEBI" id="CHEBI:176338"/>
        <dbReference type="ChEBI" id="CHEBI:176343"/>
        <dbReference type="EC" id="2.4.1.182"/>
    </reaction>
</comment>
<dbReference type="GO" id="GO:0005543">
    <property type="term" value="F:phospholipid binding"/>
    <property type="evidence" value="ECO:0007669"/>
    <property type="project" value="TreeGrafter"/>
</dbReference>
<dbReference type="SUPFAM" id="SSF53756">
    <property type="entry name" value="UDP-Glycosyltransferase/glycogen phosphorylase"/>
    <property type="match status" value="1"/>
</dbReference>
<dbReference type="STRING" id="1122213.GCA_000423365_02368"/>
<keyword evidence="8" id="KW-0808">Transferase</keyword>
<organism evidence="11 12">
    <name type="scientific">Maritalea myrionectae</name>
    <dbReference type="NCBI Taxonomy" id="454601"/>
    <lineage>
        <taxon>Bacteria</taxon>
        <taxon>Pseudomonadati</taxon>
        <taxon>Pseudomonadota</taxon>
        <taxon>Alphaproteobacteria</taxon>
        <taxon>Hyphomicrobiales</taxon>
        <taxon>Devosiaceae</taxon>
        <taxon>Maritalea</taxon>
    </lineage>
</organism>
<keyword evidence="6" id="KW-0441">Lipid A biosynthesis</keyword>
<comment type="similarity">
    <text evidence="2">Belongs to the LpxB family.</text>
</comment>
<dbReference type="Proteomes" id="UP000258927">
    <property type="component" value="Chromosome"/>
</dbReference>
<dbReference type="EC" id="2.4.1.182" evidence="3"/>
<evidence type="ECO:0000256" key="9">
    <source>
        <dbReference type="ARBA" id="ARBA00023098"/>
    </source>
</evidence>
<evidence type="ECO:0000313" key="11">
    <source>
        <dbReference type="EMBL" id="AVX04591.1"/>
    </source>
</evidence>
<dbReference type="RefSeq" id="WP_117395800.1">
    <property type="nucleotide sequence ID" value="NZ_CP021330.1"/>
</dbReference>
<keyword evidence="12" id="KW-1185">Reference proteome</keyword>
<sequence>MRLFVVAGESSGDKLAANLVAGLSHQTQVDLMGVGGPALAREGLQPLFPMSDLAVMGWRDVYMRLPLLLWRLKQTIDAIVRAKPDVLLLVDSQEFSHRVAAGVRKRLPDLPILLYVAPSVWAWRPERAAKIKPLYNEILSVLPFEPKVFKELDGPKCTYVGHSAEQLIPDRTSTDAGERHNLLLLPGSRRGEVKRNLGALLTVRDGLEGFSHTDLVTVEHLRDGLQRQLAGTDIQIESGRDAFESALAQAKMALAVSGTVTLELAFADVPHVLFYVADKKLGAHYEQAGRPLVGLPNILLGRQLVPEIVGTSPRVDDLSAAAHELAENETARKAQQAGFEEIRHLMQKGAPEAPRQDPVERILSYI</sequence>
<keyword evidence="5" id="KW-0444">Lipid biosynthesis</keyword>
<keyword evidence="9" id="KW-0443">Lipid metabolism</keyword>
<dbReference type="GO" id="GO:0009245">
    <property type="term" value="P:lipid A biosynthetic process"/>
    <property type="evidence" value="ECO:0007669"/>
    <property type="project" value="UniProtKB-KW"/>
</dbReference>
<evidence type="ECO:0000256" key="3">
    <source>
        <dbReference type="ARBA" id="ARBA00012687"/>
    </source>
</evidence>
<protein>
    <recommendedName>
        <fullName evidence="4">Lipid-A-disaccharide synthase</fullName>
        <ecNumber evidence="3">2.4.1.182</ecNumber>
    </recommendedName>
</protein>
<name>A0A2R4MEX2_9HYPH</name>
<evidence type="ECO:0000256" key="7">
    <source>
        <dbReference type="ARBA" id="ARBA00022676"/>
    </source>
</evidence>